<comment type="caution">
    <text evidence="1">The sequence shown here is derived from an EMBL/GenBank/DDBJ whole genome shotgun (WGS) entry which is preliminary data.</text>
</comment>
<accession>A0AAN9SRP4</accession>
<dbReference type="Proteomes" id="UP001386955">
    <property type="component" value="Unassembled WGS sequence"/>
</dbReference>
<name>A0AAN9SRP4_PSOTE</name>
<gene>
    <name evidence="1" type="ORF">VNO78_05905</name>
</gene>
<protein>
    <submittedName>
        <fullName evidence="1">Uncharacterized protein</fullName>
    </submittedName>
</protein>
<proteinExistence type="predicted"/>
<organism evidence="1 2">
    <name type="scientific">Psophocarpus tetragonolobus</name>
    <name type="common">Winged bean</name>
    <name type="synonym">Dolichos tetragonolobus</name>
    <dbReference type="NCBI Taxonomy" id="3891"/>
    <lineage>
        <taxon>Eukaryota</taxon>
        <taxon>Viridiplantae</taxon>
        <taxon>Streptophyta</taxon>
        <taxon>Embryophyta</taxon>
        <taxon>Tracheophyta</taxon>
        <taxon>Spermatophyta</taxon>
        <taxon>Magnoliopsida</taxon>
        <taxon>eudicotyledons</taxon>
        <taxon>Gunneridae</taxon>
        <taxon>Pentapetalae</taxon>
        <taxon>rosids</taxon>
        <taxon>fabids</taxon>
        <taxon>Fabales</taxon>
        <taxon>Fabaceae</taxon>
        <taxon>Papilionoideae</taxon>
        <taxon>50 kb inversion clade</taxon>
        <taxon>NPAAA clade</taxon>
        <taxon>indigoferoid/millettioid clade</taxon>
        <taxon>Phaseoleae</taxon>
        <taxon>Psophocarpus</taxon>
    </lineage>
</organism>
<evidence type="ECO:0000313" key="2">
    <source>
        <dbReference type="Proteomes" id="UP001386955"/>
    </source>
</evidence>
<reference evidence="1 2" key="1">
    <citation type="submission" date="2024-01" db="EMBL/GenBank/DDBJ databases">
        <title>The genomes of 5 underutilized Papilionoideae crops provide insights into root nodulation and disease resistanc.</title>
        <authorList>
            <person name="Jiang F."/>
        </authorList>
    </citation>
    <scope>NUCLEOTIDE SEQUENCE [LARGE SCALE GENOMIC DNA]</scope>
    <source>
        <strain evidence="1">DUOXIRENSHENG_FW03</strain>
        <tissue evidence="1">Leaves</tissue>
    </source>
</reference>
<dbReference type="EMBL" id="JAYMYS010000002">
    <property type="protein sequence ID" value="KAK7404876.1"/>
    <property type="molecule type" value="Genomic_DNA"/>
</dbReference>
<evidence type="ECO:0000313" key="1">
    <source>
        <dbReference type="EMBL" id="KAK7404876.1"/>
    </source>
</evidence>
<dbReference type="AlphaFoldDB" id="A0AAN9SRP4"/>
<sequence length="77" mass="8729">MVLRAFGHLQIASFHPSLHSHHQPQTKPFLHTLSTNTHTYSNPHPLHFFHLPLQLALPVVSPLRPLLDAVAFLQLSE</sequence>
<keyword evidence="2" id="KW-1185">Reference proteome</keyword>